<dbReference type="InParanoid" id="Q6CSJ2"/>
<dbReference type="GeneID" id="2892883"/>
<name>Q6CSJ2_KLULA</name>
<dbReference type="AlphaFoldDB" id="Q6CSJ2"/>
<dbReference type="KEGG" id="kla:KLLA0_D00572g"/>
<dbReference type="RefSeq" id="XP_453097.1">
    <property type="nucleotide sequence ID" value="XM_453097.1"/>
</dbReference>
<reference evidence="1 2" key="1">
    <citation type="journal article" date="2004" name="Nature">
        <title>Genome evolution in yeasts.</title>
        <authorList>
            <consortium name="Genolevures"/>
            <person name="Dujon B."/>
            <person name="Sherman D."/>
            <person name="Fischer G."/>
            <person name="Durrens P."/>
            <person name="Casaregola S."/>
            <person name="Lafontaine I."/>
            <person name="de Montigny J."/>
            <person name="Marck C."/>
            <person name="Neuveglise C."/>
            <person name="Talla E."/>
            <person name="Goffard N."/>
            <person name="Frangeul L."/>
            <person name="Aigle M."/>
            <person name="Anthouard V."/>
            <person name="Babour A."/>
            <person name="Barbe V."/>
            <person name="Barnay S."/>
            <person name="Blanchin S."/>
            <person name="Beckerich J.M."/>
            <person name="Beyne E."/>
            <person name="Bleykasten C."/>
            <person name="Boisrame A."/>
            <person name="Boyer J."/>
            <person name="Cattolico L."/>
            <person name="Confanioleri F."/>
            <person name="de Daruvar A."/>
            <person name="Despons L."/>
            <person name="Fabre E."/>
            <person name="Fairhead C."/>
            <person name="Ferry-Dumazet H."/>
            <person name="Groppi A."/>
            <person name="Hantraye F."/>
            <person name="Hennequin C."/>
            <person name="Jauniaux N."/>
            <person name="Joyet P."/>
            <person name="Kachouri R."/>
            <person name="Kerrest A."/>
            <person name="Koszul R."/>
            <person name="Lemaire M."/>
            <person name="Lesur I."/>
            <person name="Ma L."/>
            <person name="Muller H."/>
            <person name="Nicaud J.M."/>
            <person name="Nikolski M."/>
            <person name="Oztas S."/>
            <person name="Ozier-Kalogeropoulos O."/>
            <person name="Pellenz S."/>
            <person name="Potier S."/>
            <person name="Richard G.F."/>
            <person name="Straub M.L."/>
            <person name="Suleau A."/>
            <person name="Swennene D."/>
            <person name="Tekaia F."/>
            <person name="Wesolowski-Louvel M."/>
            <person name="Westhof E."/>
            <person name="Wirth B."/>
            <person name="Zeniou-Meyer M."/>
            <person name="Zivanovic I."/>
            <person name="Bolotin-Fukuhara M."/>
            <person name="Thierry A."/>
            <person name="Bouchier C."/>
            <person name="Caudron B."/>
            <person name="Scarpelli C."/>
            <person name="Gaillardin C."/>
            <person name="Weissenbach J."/>
            <person name="Wincker P."/>
            <person name="Souciet J.L."/>
        </authorList>
    </citation>
    <scope>NUCLEOTIDE SEQUENCE [LARGE SCALE GENOMIC DNA]</scope>
    <source>
        <strain evidence="2">ATCC 8585 / CBS 2359 / DSM 70799 / NBRC 1267 / NRRL Y-1140 / WM37</strain>
    </source>
</reference>
<evidence type="ECO:0000313" key="1">
    <source>
        <dbReference type="EMBL" id="CAH00193.1"/>
    </source>
</evidence>
<protein>
    <submittedName>
        <fullName evidence="1">KLLA0D00572p</fullName>
    </submittedName>
</protein>
<dbReference type="Proteomes" id="UP000000598">
    <property type="component" value="Chromosome D"/>
</dbReference>
<gene>
    <name evidence="1" type="ORF">KLLA0_D00572g</name>
</gene>
<organism evidence="1 2">
    <name type="scientific">Kluyveromyces lactis (strain ATCC 8585 / CBS 2359 / DSM 70799 / NBRC 1267 / NRRL Y-1140 / WM37)</name>
    <name type="common">Yeast</name>
    <name type="synonym">Candida sphaerica</name>
    <dbReference type="NCBI Taxonomy" id="284590"/>
    <lineage>
        <taxon>Eukaryota</taxon>
        <taxon>Fungi</taxon>
        <taxon>Dikarya</taxon>
        <taxon>Ascomycota</taxon>
        <taxon>Saccharomycotina</taxon>
        <taxon>Saccharomycetes</taxon>
        <taxon>Saccharomycetales</taxon>
        <taxon>Saccharomycetaceae</taxon>
        <taxon>Kluyveromyces</taxon>
    </lineage>
</organism>
<keyword evidence="2" id="KW-1185">Reference proteome</keyword>
<dbReference type="PaxDb" id="284590-Q6CSJ2"/>
<dbReference type="EMBL" id="CR382124">
    <property type="protein sequence ID" value="CAH00193.1"/>
    <property type="molecule type" value="Genomic_DNA"/>
</dbReference>
<evidence type="ECO:0000313" key="2">
    <source>
        <dbReference type="Proteomes" id="UP000000598"/>
    </source>
</evidence>
<sequence length="139" mass="15742">MHLNVRTLSPYSIGSQFLGNASRKMHLATNHHFHISAFCGDMMVQRLLILKTKPRKNLKASSKINLKTIINSHWSDVGKNKVHDTGQIWLLHSTLLKKNDSIIVDWVNKTKKPNPANTASMARFTQNFKEPTETGACFC</sequence>
<proteinExistence type="predicted"/>
<accession>Q6CSJ2</accession>
<dbReference type="HOGENOM" id="CLU_1845401_0_0_1"/>